<keyword evidence="2" id="KW-1185">Reference proteome</keyword>
<organism evidence="1 2">
    <name type="scientific">Microlunatus kandeliicorticis</name>
    <dbReference type="NCBI Taxonomy" id="1759536"/>
    <lineage>
        <taxon>Bacteria</taxon>
        <taxon>Bacillati</taxon>
        <taxon>Actinomycetota</taxon>
        <taxon>Actinomycetes</taxon>
        <taxon>Propionibacteriales</taxon>
        <taxon>Propionibacteriaceae</taxon>
        <taxon>Microlunatus</taxon>
    </lineage>
</organism>
<reference evidence="1 2" key="1">
    <citation type="submission" date="2020-07" db="EMBL/GenBank/DDBJ databases">
        <title>Sequencing the genomes of 1000 actinobacteria strains.</title>
        <authorList>
            <person name="Klenk H.-P."/>
        </authorList>
    </citation>
    <scope>NUCLEOTIDE SEQUENCE [LARGE SCALE GENOMIC DNA]</scope>
    <source>
        <strain evidence="1 2">DSM 100723</strain>
    </source>
</reference>
<proteinExistence type="predicted"/>
<name>A0A7W3P7T9_9ACTN</name>
<sequence length="231" mass="24908">MSEPQHDADPTGAGARYTVSVHGSRRAGSTDVVDGWSDLDLHLQLDADLPLHAVREVDAAVWAREVAEDVGAGDAGSQVVRLVLVDGRRIDLVVSGGRLLLPRPDDPAADEVRFLLALAAAKLGRGDRLIGTHLLLEVLRRCLVEAMLLRDRDEGTTVHRHGTGRDALADEVTALAGLPVALTPRPNVLDRAADLFDRWHAERVPDYVADRRGLDGLLARGLEDDPRGECG</sequence>
<evidence type="ECO:0000313" key="2">
    <source>
        <dbReference type="Proteomes" id="UP000523079"/>
    </source>
</evidence>
<accession>A0A7W3P7T9</accession>
<dbReference type="Proteomes" id="UP000523079">
    <property type="component" value="Unassembled WGS sequence"/>
</dbReference>
<dbReference type="AlphaFoldDB" id="A0A7W3P7T9"/>
<gene>
    <name evidence="1" type="ORF">FHX74_003940</name>
</gene>
<protein>
    <submittedName>
        <fullName evidence="1">Uncharacterized protein</fullName>
    </submittedName>
</protein>
<dbReference type="RefSeq" id="WP_182561913.1">
    <property type="nucleotide sequence ID" value="NZ_JACGWT010000008.1"/>
</dbReference>
<dbReference type="EMBL" id="JACGWT010000008">
    <property type="protein sequence ID" value="MBA8796287.1"/>
    <property type="molecule type" value="Genomic_DNA"/>
</dbReference>
<comment type="caution">
    <text evidence="1">The sequence shown here is derived from an EMBL/GenBank/DDBJ whole genome shotgun (WGS) entry which is preliminary data.</text>
</comment>
<evidence type="ECO:0000313" key="1">
    <source>
        <dbReference type="EMBL" id="MBA8796287.1"/>
    </source>
</evidence>